<dbReference type="Gene3D" id="1.20.1250.20">
    <property type="entry name" value="MFS general substrate transporter like domains"/>
    <property type="match status" value="1"/>
</dbReference>
<dbReference type="InterPro" id="IPR005829">
    <property type="entry name" value="Sugar_transporter_CS"/>
</dbReference>
<feature type="transmembrane region" description="Helical" evidence="9">
    <location>
        <begin position="307"/>
        <end position="331"/>
    </location>
</feature>
<dbReference type="NCBIfam" id="TIGR00879">
    <property type="entry name" value="SP"/>
    <property type="match status" value="1"/>
</dbReference>
<feature type="transmembrane region" description="Helical" evidence="9">
    <location>
        <begin position="273"/>
        <end position="295"/>
    </location>
</feature>
<comment type="caution">
    <text evidence="11">The sequence shown here is derived from an EMBL/GenBank/DDBJ whole genome shotgun (WGS) entry which is preliminary data.</text>
</comment>
<comment type="subcellular location">
    <subcellularLocation>
        <location evidence="1">Cell membrane</location>
        <topology evidence="1">Multi-pass membrane protein</topology>
    </subcellularLocation>
</comment>
<accession>A0A4C1TZ16</accession>
<dbReference type="Pfam" id="PF00083">
    <property type="entry name" value="Sugar_tr"/>
    <property type="match status" value="1"/>
</dbReference>
<keyword evidence="2" id="KW-1003">Cell membrane</keyword>
<keyword evidence="6" id="KW-0325">Glycoprotein</keyword>
<dbReference type="GO" id="GO:0005886">
    <property type="term" value="C:plasma membrane"/>
    <property type="evidence" value="ECO:0007669"/>
    <property type="project" value="UniProtKB-SubCell"/>
</dbReference>
<dbReference type="GO" id="GO:0022857">
    <property type="term" value="F:transmembrane transporter activity"/>
    <property type="evidence" value="ECO:0007669"/>
    <property type="project" value="InterPro"/>
</dbReference>
<dbReference type="PANTHER" id="PTHR48021:SF47">
    <property type="entry name" value="GH17672P"/>
    <property type="match status" value="1"/>
</dbReference>
<dbReference type="InterPro" id="IPR003663">
    <property type="entry name" value="Sugar/inositol_transpt"/>
</dbReference>
<feature type="transmembrane region" description="Helical" evidence="9">
    <location>
        <begin position="188"/>
        <end position="209"/>
    </location>
</feature>
<dbReference type="STRING" id="151549.A0A4C1TZ16"/>
<gene>
    <name evidence="11" type="primary">Tret1</name>
    <name evidence="11" type="ORF">EVAR_79899_1</name>
</gene>
<feature type="transmembrane region" description="Helical" evidence="9">
    <location>
        <begin position="131"/>
        <end position="151"/>
    </location>
</feature>
<organism evidence="11 12">
    <name type="scientific">Eumeta variegata</name>
    <name type="common">Bagworm moth</name>
    <name type="synonym">Eumeta japonica</name>
    <dbReference type="NCBI Taxonomy" id="151549"/>
    <lineage>
        <taxon>Eukaryota</taxon>
        <taxon>Metazoa</taxon>
        <taxon>Ecdysozoa</taxon>
        <taxon>Arthropoda</taxon>
        <taxon>Hexapoda</taxon>
        <taxon>Insecta</taxon>
        <taxon>Pterygota</taxon>
        <taxon>Neoptera</taxon>
        <taxon>Endopterygota</taxon>
        <taxon>Lepidoptera</taxon>
        <taxon>Glossata</taxon>
        <taxon>Ditrysia</taxon>
        <taxon>Tineoidea</taxon>
        <taxon>Psychidae</taxon>
        <taxon>Oiketicinae</taxon>
        <taxon>Eumeta</taxon>
    </lineage>
</organism>
<evidence type="ECO:0000256" key="7">
    <source>
        <dbReference type="ARBA" id="ARBA00024348"/>
    </source>
</evidence>
<dbReference type="PRINTS" id="PR00171">
    <property type="entry name" value="SUGRTRNSPORT"/>
</dbReference>
<dbReference type="OrthoDB" id="4142200at2759"/>
<sequence>MTLTVAICVISNVIPNAIFDRRLIPLGLISIVSFTANIAIVSLGYCMGWTSPTNQKLGEDYATQSPLGRPITGDEEAWIGSLLNIGAIIGPFIGSLAASTIGRKWGLLSSSLPLFAGWIFVAVVTDVWMLYVGRIFWGVGVGMVFTISPMYCAEIATDDVRGALGSFLQMFITVGFLMVYAIGPYVSYAVTSYIGVAIVIVFVILFFFMPESPTYHLSKNDRESAAMCLASIRGLSKEAVQPELDKMAADVAKSLATTAKISDIWSTRANIKAMYVCCALLFFQQFCGINAVLFYMGNIFQASGSDLSAAVATIIIGAVQLGASCVTPLVVDRLGRRLLLLISSCGTAVGLGLLGMYFIMNANEVAIVSSLGFLPVLSLVLFIITYCVGLGPLPWAIMGELFAVEVKAVAAPIATAFCWILSFFITRRVGKERRALEVNDLSSTEITFFGPISDALGMHYAFWIFGICCVCSFVFTMFLVPETKGKSFQQIQDMLSGRTSKPTKEMEKTKA</sequence>
<evidence type="ECO:0000313" key="12">
    <source>
        <dbReference type="Proteomes" id="UP000299102"/>
    </source>
</evidence>
<evidence type="ECO:0000256" key="5">
    <source>
        <dbReference type="ARBA" id="ARBA00023136"/>
    </source>
</evidence>
<name>A0A4C1TZ16_EUMVA</name>
<feature type="transmembrane region" description="Helical" evidence="9">
    <location>
        <begin position="401"/>
        <end position="425"/>
    </location>
</feature>
<evidence type="ECO:0000256" key="9">
    <source>
        <dbReference type="SAM" id="Phobius"/>
    </source>
</evidence>
<dbReference type="PROSITE" id="PS50850">
    <property type="entry name" value="MFS"/>
    <property type="match status" value="1"/>
</dbReference>
<evidence type="ECO:0000256" key="6">
    <source>
        <dbReference type="ARBA" id="ARBA00023180"/>
    </source>
</evidence>
<evidence type="ECO:0000256" key="4">
    <source>
        <dbReference type="ARBA" id="ARBA00022989"/>
    </source>
</evidence>
<feature type="domain" description="Major facilitator superfamily (MFS) profile" evidence="10">
    <location>
        <begin position="23"/>
        <end position="484"/>
    </location>
</feature>
<evidence type="ECO:0000256" key="2">
    <source>
        <dbReference type="ARBA" id="ARBA00022475"/>
    </source>
</evidence>
<dbReference type="InterPro" id="IPR005828">
    <property type="entry name" value="MFS_sugar_transport-like"/>
</dbReference>
<keyword evidence="4 9" id="KW-1133">Transmembrane helix</keyword>
<feature type="transmembrane region" description="Helical" evidence="9">
    <location>
        <begin position="163"/>
        <end position="182"/>
    </location>
</feature>
<dbReference type="InterPro" id="IPR036259">
    <property type="entry name" value="MFS_trans_sf"/>
</dbReference>
<evidence type="ECO:0000256" key="8">
    <source>
        <dbReference type="RuleBase" id="RU003346"/>
    </source>
</evidence>
<evidence type="ECO:0000256" key="3">
    <source>
        <dbReference type="ARBA" id="ARBA00022692"/>
    </source>
</evidence>
<dbReference type="AlphaFoldDB" id="A0A4C1TZ16"/>
<evidence type="ECO:0000313" key="11">
    <source>
        <dbReference type="EMBL" id="GBP19299.1"/>
    </source>
</evidence>
<keyword evidence="3 9" id="KW-0812">Transmembrane</keyword>
<dbReference type="PANTHER" id="PTHR48021">
    <property type="match status" value="1"/>
</dbReference>
<dbReference type="InterPro" id="IPR020846">
    <property type="entry name" value="MFS_dom"/>
</dbReference>
<dbReference type="EMBL" id="BGZK01000106">
    <property type="protein sequence ID" value="GBP19299.1"/>
    <property type="molecule type" value="Genomic_DNA"/>
</dbReference>
<feature type="transmembrane region" description="Helical" evidence="9">
    <location>
        <begin position="460"/>
        <end position="480"/>
    </location>
</feature>
<dbReference type="FunFam" id="1.20.1250.20:FF:000055">
    <property type="entry name" value="Facilitated trehalose transporter Tret1-2 homolog"/>
    <property type="match status" value="1"/>
</dbReference>
<feature type="transmembrane region" description="Helical" evidence="9">
    <location>
        <begin position="77"/>
        <end position="98"/>
    </location>
</feature>
<keyword evidence="12" id="KW-1185">Reference proteome</keyword>
<dbReference type="InterPro" id="IPR050549">
    <property type="entry name" value="MFS_Trehalose_Transporter"/>
</dbReference>
<dbReference type="SUPFAM" id="SSF103473">
    <property type="entry name" value="MFS general substrate transporter"/>
    <property type="match status" value="1"/>
</dbReference>
<dbReference type="Proteomes" id="UP000299102">
    <property type="component" value="Unassembled WGS sequence"/>
</dbReference>
<feature type="transmembrane region" description="Helical" evidence="9">
    <location>
        <begin position="365"/>
        <end position="389"/>
    </location>
</feature>
<feature type="transmembrane region" description="Helical" evidence="9">
    <location>
        <begin position="23"/>
        <end position="45"/>
    </location>
</feature>
<evidence type="ECO:0000256" key="1">
    <source>
        <dbReference type="ARBA" id="ARBA00004651"/>
    </source>
</evidence>
<evidence type="ECO:0000259" key="10">
    <source>
        <dbReference type="PROSITE" id="PS50850"/>
    </source>
</evidence>
<dbReference type="PROSITE" id="PS00217">
    <property type="entry name" value="SUGAR_TRANSPORT_2"/>
    <property type="match status" value="1"/>
</dbReference>
<protein>
    <submittedName>
        <fullName evidence="11">Facilitated trehalose transporter Tret1</fullName>
    </submittedName>
</protein>
<reference evidence="11 12" key="1">
    <citation type="journal article" date="2019" name="Commun. Biol.">
        <title>The bagworm genome reveals a unique fibroin gene that provides high tensile strength.</title>
        <authorList>
            <person name="Kono N."/>
            <person name="Nakamura H."/>
            <person name="Ohtoshi R."/>
            <person name="Tomita M."/>
            <person name="Numata K."/>
            <person name="Arakawa K."/>
        </authorList>
    </citation>
    <scope>NUCLEOTIDE SEQUENCE [LARGE SCALE GENOMIC DNA]</scope>
</reference>
<feature type="transmembrane region" description="Helical" evidence="9">
    <location>
        <begin position="338"/>
        <end position="359"/>
    </location>
</feature>
<comment type="similarity">
    <text evidence="7">Belongs to the major facilitator superfamily. Sugar transporter (TC 2.A.1.1) family. Trehalose transporter subfamily.</text>
</comment>
<proteinExistence type="inferred from homology"/>
<keyword evidence="8" id="KW-0813">Transport</keyword>
<feature type="transmembrane region" description="Helical" evidence="9">
    <location>
        <begin position="105"/>
        <end position="125"/>
    </location>
</feature>
<keyword evidence="5 9" id="KW-0472">Membrane</keyword>